<dbReference type="Gene3D" id="1.25.40.10">
    <property type="entry name" value="Tetratricopeptide repeat domain"/>
    <property type="match status" value="2"/>
</dbReference>
<dbReference type="PANTHER" id="PTHR10098">
    <property type="entry name" value="RAPSYN-RELATED"/>
    <property type="match status" value="1"/>
</dbReference>
<evidence type="ECO:0000313" key="4">
    <source>
        <dbReference type="Proteomes" id="UP001595998"/>
    </source>
</evidence>
<accession>A0ABV8XLX3</accession>
<evidence type="ECO:0000256" key="1">
    <source>
        <dbReference type="SAM" id="SignalP"/>
    </source>
</evidence>
<organism evidence="3 4">
    <name type="scientific">Deinococcus navajonensis</name>
    <dbReference type="NCBI Taxonomy" id="309884"/>
    <lineage>
        <taxon>Bacteria</taxon>
        <taxon>Thermotogati</taxon>
        <taxon>Deinococcota</taxon>
        <taxon>Deinococci</taxon>
        <taxon>Deinococcales</taxon>
        <taxon>Deinococcaceae</taxon>
        <taxon>Deinococcus</taxon>
    </lineage>
</organism>
<keyword evidence="1" id="KW-0732">Signal</keyword>
<feature type="domain" description="CHAT" evidence="2">
    <location>
        <begin position="502"/>
        <end position="823"/>
    </location>
</feature>
<dbReference type="SUPFAM" id="SSF48452">
    <property type="entry name" value="TPR-like"/>
    <property type="match status" value="1"/>
</dbReference>
<keyword evidence="4" id="KW-1185">Reference proteome</keyword>
<protein>
    <submittedName>
        <fullName evidence="3">CHAT domain-containing protein</fullName>
    </submittedName>
</protein>
<gene>
    <name evidence="3" type="ORF">ACFOZ9_03275</name>
</gene>
<dbReference type="EMBL" id="JBHSEH010000004">
    <property type="protein sequence ID" value="MFC4425220.1"/>
    <property type="molecule type" value="Genomic_DNA"/>
</dbReference>
<reference evidence="4" key="1">
    <citation type="journal article" date="2019" name="Int. J. Syst. Evol. Microbiol.">
        <title>The Global Catalogue of Microorganisms (GCM) 10K type strain sequencing project: providing services to taxonomists for standard genome sequencing and annotation.</title>
        <authorList>
            <consortium name="The Broad Institute Genomics Platform"/>
            <consortium name="The Broad Institute Genome Sequencing Center for Infectious Disease"/>
            <person name="Wu L."/>
            <person name="Ma J."/>
        </authorList>
    </citation>
    <scope>NUCLEOTIDE SEQUENCE [LARGE SCALE GENOMIC DNA]</scope>
    <source>
        <strain evidence="4">CCUG 56029</strain>
    </source>
</reference>
<name>A0ABV8XLX3_9DEIO</name>
<feature type="signal peptide" evidence="1">
    <location>
        <begin position="1"/>
        <end position="16"/>
    </location>
</feature>
<dbReference type="Pfam" id="PF12770">
    <property type="entry name" value="CHAT"/>
    <property type="match status" value="1"/>
</dbReference>
<dbReference type="Proteomes" id="UP001595998">
    <property type="component" value="Unassembled WGS sequence"/>
</dbReference>
<dbReference type="RefSeq" id="WP_380036369.1">
    <property type="nucleotide sequence ID" value="NZ_JBHSEH010000004.1"/>
</dbReference>
<evidence type="ECO:0000259" key="2">
    <source>
        <dbReference type="Pfam" id="PF12770"/>
    </source>
</evidence>
<comment type="caution">
    <text evidence="3">The sequence shown here is derived from an EMBL/GenBank/DDBJ whole genome shotgun (WGS) entry which is preliminary data.</text>
</comment>
<evidence type="ECO:0000313" key="3">
    <source>
        <dbReference type="EMBL" id="MFC4425220.1"/>
    </source>
</evidence>
<dbReference type="InterPro" id="IPR011990">
    <property type="entry name" value="TPR-like_helical_dom_sf"/>
</dbReference>
<proteinExistence type="predicted"/>
<sequence length="824" mass="87991">MTLAAGTLACGLCAVAAPVGLQGSPPDALAQVRLPPSTQAQDIVLEAQGRADEVQRQYQKALDAYQAALPLRVSRLGAEAEETIALLESIGAVWYHLGQPQQALAAFSQALAGAQKRAGVTSLRATGLLAAVGTLQLELNQLDAAHTSLTRALAQQEALVKPGNLDTGWMLFTLGRLRTRTGEPERARDDLLRALGLYQAALGPDDPELALVQETLGLVEVRLRLVPEALVHLSAALASNRRTYGPTHAVTARLYDALAQLYTSGPPGTTDNLKALSYSSLYVQAFFANQQSAFQSLDNEGKLRYNAQAHRQFEKYFETVFIERAVDETASRPLVQAAFDSWLTFKGSAYALENGLSALLSRTDAKIRAEVETYLTLRRELAALSTGQPLTVAEAVTNTTRAGTIRQQLSALEAQLSGQLGRFQDVVLPGRLQGPDLKAVLRPGEVYLDYVWTDTNVFVFAYRWDGRFDVQWLPLAGRLGEQFETLRRGAEAGLSLEALRPQASFLYDMLVRPVLPTLNSATAVVISPDGPLHFLPFELLSDGQQLLMEQVVVRYIPSARDLVRLRHQARTQTPGPSVVFGNPAFGASPTRTASRSAAGAVATPAPSTGVPAGPPALTTLSRLLRGTVFGALPGTETEARLITRLLGSSTRMFLGTEASGANLAAVRSPRVLHLGTHGFFLRDDRQRALLPNPLLRAGLALAGAQSSLSGGGADGLVPGLQLAGLSLEGTELVVLSACDTGLGDAVAGEGVAGLNQAFLTAGARQIMLSQWKVPDAETATLMADFYARYTGGTEAAEALRQAKLVMMRRGLPPRDWAAFLLSGV</sequence>
<dbReference type="InterPro" id="IPR024983">
    <property type="entry name" value="CHAT_dom"/>
</dbReference>
<feature type="chain" id="PRO_5045691915" evidence="1">
    <location>
        <begin position="17"/>
        <end position="824"/>
    </location>
</feature>